<feature type="transmembrane region" description="Helical" evidence="1">
    <location>
        <begin position="336"/>
        <end position="353"/>
    </location>
</feature>
<feature type="transmembrane region" description="Helical" evidence="1">
    <location>
        <begin position="134"/>
        <end position="153"/>
    </location>
</feature>
<proteinExistence type="predicted"/>
<evidence type="ECO:0000313" key="3">
    <source>
        <dbReference type="Proteomes" id="UP000034264"/>
    </source>
</evidence>
<dbReference type="AlphaFoldDB" id="A0A0G1PDL3"/>
<keyword evidence="1" id="KW-0472">Membrane</keyword>
<accession>A0A0G1PDL3</accession>
<evidence type="ECO:0008006" key="4">
    <source>
        <dbReference type="Google" id="ProtNLM"/>
    </source>
</evidence>
<feature type="transmembrane region" description="Helical" evidence="1">
    <location>
        <begin position="159"/>
        <end position="189"/>
    </location>
</feature>
<evidence type="ECO:0000256" key="1">
    <source>
        <dbReference type="SAM" id="Phobius"/>
    </source>
</evidence>
<feature type="transmembrane region" description="Helical" evidence="1">
    <location>
        <begin position="360"/>
        <end position="379"/>
    </location>
</feature>
<protein>
    <recommendedName>
        <fullName evidence="4">Glycosyltransferase RgtA/B/C/D-like domain-containing protein</fullName>
    </recommendedName>
</protein>
<comment type="caution">
    <text evidence="2">The sequence shown here is derived from an EMBL/GenBank/DDBJ whole genome shotgun (WGS) entry which is preliminary data.</text>
</comment>
<evidence type="ECO:0000313" key="2">
    <source>
        <dbReference type="EMBL" id="KKU03513.1"/>
    </source>
</evidence>
<reference evidence="2 3" key="1">
    <citation type="journal article" date="2015" name="Nature">
        <title>rRNA introns, odd ribosomes, and small enigmatic genomes across a large radiation of phyla.</title>
        <authorList>
            <person name="Brown C.T."/>
            <person name="Hug L.A."/>
            <person name="Thomas B.C."/>
            <person name="Sharon I."/>
            <person name="Castelle C.J."/>
            <person name="Singh A."/>
            <person name="Wilkins M.J."/>
            <person name="Williams K.H."/>
            <person name="Banfield J.F."/>
        </authorList>
    </citation>
    <scope>NUCLEOTIDE SEQUENCE [LARGE SCALE GENOMIC DNA]</scope>
</reference>
<feature type="transmembrane region" description="Helical" evidence="1">
    <location>
        <begin position="271"/>
        <end position="295"/>
    </location>
</feature>
<dbReference type="Proteomes" id="UP000034264">
    <property type="component" value="Unassembled WGS sequence"/>
</dbReference>
<keyword evidence="1" id="KW-1133">Transmembrane helix</keyword>
<dbReference type="EMBL" id="LCKS01000001">
    <property type="protein sequence ID" value="KKU03513.1"/>
    <property type="molecule type" value="Genomic_DNA"/>
</dbReference>
<gene>
    <name evidence="2" type="ORF">UX05_C0001G0142</name>
</gene>
<keyword evidence="1" id="KW-0812">Transmembrane</keyword>
<feature type="transmembrane region" description="Helical" evidence="1">
    <location>
        <begin position="88"/>
        <end position="106"/>
    </location>
</feature>
<feature type="transmembrane region" description="Helical" evidence="1">
    <location>
        <begin position="307"/>
        <end position="324"/>
    </location>
</feature>
<feature type="transmembrane region" description="Helical" evidence="1">
    <location>
        <begin position="201"/>
        <end position="220"/>
    </location>
</feature>
<name>A0A0G1PDL3_9BACT</name>
<sequence>MLKVNSRVIITSGLLLLISYISLPNVKNFYYWKDDWIFMWANKLNPAAVYREIGGTPDGWQVKTGLFMLPYTRLYDKISFEQFQSTGIYLKFLNSAAVLLLVYTFTKNKTSSILSSLLYAGYSGGVEVYTWHRITGLAVFFSLLAFAFHNLFLKTKRPLYFLGICISAIMSLFSFFGRVIGIFPLLAISTFFHFYLRPSKFLAKYFGFLVLVIVILIIIIRDPAVNTSGFSYSHVLSESYSHLDILFSNIGNLLRIPIFPLAEEGGLVGRISFLSLLIGKVFFITTVVVTIVFLVTRSKFWQSTATIFLWMAFMFIPNWMYASGGPSTMVGSSHRYMAGIGIGVLLMIGLLLSKLSKLKQILVFVPLLIMFLKYSTYVLSIESSLRNANLVKPIYQKIVNDTTVDSLPRALVIHTSRSNLVSGWFPYAYAYFKGLRDSAMFPTVFSNWDAAAEWICAPNNKREEITFKYAAPDNQKGKPILKTNIYAWSVDFNGTISNETMAFREKVSKCLEQI</sequence>
<organism evidence="2 3">
    <name type="scientific">Candidatus Amesbacteria bacterium GW2011_GWC2_45_19</name>
    <dbReference type="NCBI Taxonomy" id="1618366"/>
    <lineage>
        <taxon>Bacteria</taxon>
        <taxon>Candidatus Amesiibacteriota</taxon>
    </lineage>
</organism>